<gene>
    <name evidence="1" type="ORF">ELY33_17155</name>
</gene>
<dbReference type="Proteomes" id="UP000287336">
    <property type="component" value="Unassembled WGS sequence"/>
</dbReference>
<proteinExistence type="predicted"/>
<dbReference type="AlphaFoldDB" id="A0A3S0Y0C2"/>
<comment type="caution">
    <text evidence="1">The sequence shown here is derived from an EMBL/GenBank/DDBJ whole genome shotgun (WGS) entry which is preliminary data.</text>
</comment>
<evidence type="ECO:0000313" key="2">
    <source>
        <dbReference type="Proteomes" id="UP000287336"/>
    </source>
</evidence>
<keyword evidence="2" id="KW-1185">Reference proteome</keyword>
<dbReference type="RefSeq" id="WP_126949120.1">
    <property type="nucleotide sequence ID" value="NZ_RZHG01000030.1"/>
</dbReference>
<reference evidence="1 2" key="1">
    <citation type="submission" date="2018-12" db="EMBL/GenBank/DDBJ databases">
        <title>three novel Halomonas strain isolated from plants.</title>
        <authorList>
            <person name="Sun C."/>
        </authorList>
    </citation>
    <scope>NUCLEOTIDE SEQUENCE [LARGE SCALE GENOMIC DNA]</scope>
    <source>
        <strain evidence="1 2">DSM 19434</strain>
    </source>
</reference>
<sequence>MKVIINDLTHSDTAYNYALAIAAGVGEFQLKKGKAPKLVSSGRGRWLWLKRQIDIKNDAGWLMAVIEKEEISVSHASLGNHKGEWTARCPANTLHGFSKDTEHVSPVFKWAVIGALLDRLHGSIDLPDDVYAVYLAETKAYKDWARKVDSENPTMAEIEAMGAFDGVEFS</sequence>
<name>A0A3S0Y0C2_9GAMM</name>
<accession>A0A3S0Y0C2</accession>
<organism evidence="1 2">
    <name type="scientific">Vreelandella andesensis</name>
    <dbReference type="NCBI Taxonomy" id="447567"/>
    <lineage>
        <taxon>Bacteria</taxon>
        <taxon>Pseudomonadati</taxon>
        <taxon>Pseudomonadota</taxon>
        <taxon>Gammaproteobacteria</taxon>
        <taxon>Oceanospirillales</taxon>
        <taxon>Halomonadaceae</taxon>
        <taxon>Vreelandella</taxon>
    </lineage>
</organism>
<evidence type="ECO:0000313" key="1">
    <source>
        <dbReference type="EMBL" id="RUR26836.1"/>
    </source>
</evidence>
<protein>
    <submittedName>
        <fullName evidence="1">Uncharacterized protein</fullName>
    </submittedName>
</protein>
<dbReference type="EMBL" id="RZHG01000030">
    <property type="protein sequence ID" value="RUR26836.1"/>
    <property type="molecule type" value="Genomic_DNA"/>
</dbReference>